<evidence type="ECO:0000313" key="2">
    <source>
        <dbReference type="Proteomes" id="UP001430953"/>
    </source>
</evidence>
<comment type="caution">
    <text evidence="1">The sequence shown here is derived from an EMBL/GenBank/DDBJ whole genome shotgun (WGS) entry which is preliminary data.</text>
</comment>
<keyword evidence="2" id="KW-1185">Reference proteome</keyword>
<gene>
    <name evidence="1" type="ORF">PUN28_017103</name>
</gene>
<evidence type="ECO:0000313" key="1">
    <source>
        <dbReference type="EMBL" id="KAL0104165.1"/>
    </source>
</evidence>
<dbReference type="EMBL" id="JADYXP020000020">
    <property type="protein sequence ID" value="KAL0104165.1"/>
    <property type="molecule type" value="Genomic_DNA"/>
</dbReference>
<name>A0AAW2EMN5_9HYME</name>
<dbReference type="AlphaFoldDB" id="A0AAW2EMN5"/>
<dbReference type="Proteomes" id="UP001430953">
    <property type="component" value="Unassembled WGS sequence"/>
</dbReference>
<reference evidence="1 2" key="1">
    <citation type="submission" date="2023-03" db="EMBL/GenBank/DDBJ databases">
        <title>High recombination rates correlate with genetic variation in Cardiocondyla obscurior ants.</title>
        <authorList>
            <person name="Errbii M."/>
        </authorList>
    </citation>
    <scope>NUCLEOTIDE SEQUENCE [LARGE SCALE GENOMIC DNA]</scope>
    <source>
        <strain evidence="1">Alpha-2009</strain>
        <tissue evidence="1">Whole body</tissue>
    </source>
</reference>
<organism evidence="1 2">
    <name type="scientific">Cardiocondyla obscurior</name>
    <dbReference type="NCBI Taxonomy" id="286306"/>
    <lineage>
        <taxon>Eukaryota</taxon>
        <taxon>Metazoa</taxon>
        <taxon>Ecdysozoa</taxon>
        <taxon>Arthropoda</taxon>
        <taxon>Hexapoda</taxon>
        <taxon>Insecta</taxon>
        <taxon>Pterygota</taxon>
        <taxon>Neoptera</taxon>
        <taxon>Endopterygota</taxon>
        <taxon>Hymenoptera</taxon>
        <taxon>Apocrita</taxon>
        <taxon>Aculeata</taxon>
        <taxon>Formicoidea</taxon>
        <taxon>Formicidae</taxon>
        <taxon>Myrmicinae</taxon>
        <taxon>Cardiocondyla</taxon>
    </lineage>
</organism>
<accession>A0AAW2EMN5</accession>
<proteinExistence type="predicted"/>
<protein>
    <submittedName>
        <fullName evidence="1">Uncharacterized protein</fullName>
    </submittedName>
</protein>
<sequence>MYLNMYSNFSTKNACSHNVIFISDTYTISQLTIKVRCYKIACVKFKCESTVIFIYSIRIKVTWRENRDNFLLRRRAKKNCTFFHTYTKRGRSFTTIRSRSVVSIGGRVGKAKRNKRPIEGEVGGKGGKRVRRLEPRITARGTGEIARTEYASGR</sequence>